<dbReference type="RefSeq" id="WP_139575750.1">
    <property type="nucleotide sequence ID" value="NZ_VDMA02000009.1"/>
</dbReference>
<dbReference type="InterPro" id="IPR037401">
    <property type="entry name" value="SnoaL-like"/>
</dbReference>
<gene>
    <name evidence="2" type="ORF">FH610_018380</name>
</gene>
<dbReference type="Proteomes" id="UP000313066">
    <property type="component" value="Unassembled WGS sequence"/>
</dbReference>
<keyword evidence="3" id="KW-1185">Reference proteome</keyword>
<dbReference type="Pfam" id="PF12680">
    <property type="entry name" value="SnoaL_2"/>
    <property type="match status" value="1"/>
</dbReference>
<evidence type="ECO:0000313" key="3">
    <source>
        <dbReference type="Proteomes" id="UP000313066"/>
    </source>
</evidence>
<proteinExistence type="predicted"/>
<organism evidence="2 3">
    <name type="scientific">Microbispora catharanthi</name>
    <dbReference type="NCBI Taxonomy" id="1712871"/>
    <lineage>
        <taxon>Bacteria</taxon>
        <taxon>Bacillati</taxon>
        <taxon>Actinomycetota</taxon>
        <taxon>Actinomycetes</taxon>
        <taxon>Streptosporangiales</taxon>
        <taxon>Streptosporangiaceae</taxon>
        <taxon>Microbispora</taxon>
    </lineage>
</organism>
<reference evidence="2 3" key="1">
    <citation type="submission" date="2019-10" db="EMBL/GenBank/DDBJ databases">
        <title>Nonomuraea sp. nov., isolated from Phyllanthus amarus.</title>
        <authorList>
            <person name="Klykleung N."/>
            <person name="Tanasupawat S."/>
        </authorList>
    </citation>
    <scope>NUCLEOTIDE SEQUENCE [LARGE SCALE GENOMIC DNA]</scope>
    <source>
        <strain evidence="2 3">CR1-09</strain>
    </source>
</reference>
<protein>
    <recommendedName>
        <fullName evidence="1">SnoaL-like domain-containing protein</fullName>
    </recommendedName>
</protein>
<accession>A0A5N6BT90</accession>
<dbReference type="SUPFAM" id="SSF54427">
    <property type="entry name" value="NTF2-like"/>
    <property type="match status" value="1"/>
</dbReference>
<dbReference type="AlphaFoldDB" id="A0A5N6BT90"/>
<evidence type="ECO:0000259" key="1">
    <source>
        <dbReference type="Pfam" id="PF12680"/>
    </source>
</evidence>
<feature type="domain" description="SnoaL-like" evidence="1">
    <location>
        <begin position="10"/>
        <end position="117"/>
    </location>
</feature>
<sequence length="145" mass="16099">MAEIGALLDALTDAISSQDEERVVRCFTTRAVFVTPAGVMEGHEQIGWYFRQLFTAFPDMRNEITARAVLDDTIITEWTFSGTHTGVLLLPGGTEVMGTGRRVVFPAAGAYTMGDDGVFASGRVYYDQWAFYRQTGCDLRLRRTA</sequence>
<evidence type="ECO:0000313" key="2">
    <source>
        <dbReference type="EMBL" id="KAB8183642.1"/>
    </source>
</evidence>
<comment type="caution">
    <text evidence="2">The sequence shown here is derived from an EMBL/GenBank/DDBJ whole genome shotgun (WGS) entry which is preliminary data.</text>
</comment>
<dbReference type="InterPro" id="IPR032710">
    <property type="entry name" value="NTF2-like_dom_sf"/>
</dbReference>
<dbReference type="Gene3D" id="3.10.450.50">
    <property type="match status" value="1"/>
</dbReference>
<name>A0A5N6BT90_9ACTN</name>
<dbReference type="EMBL" id="VDMA02000009">
    <property type="protein sequence ID" value="KAB8183642.1"/>
    <property type="molecule type" value="Genomic_DNA"/>
</dbReference>